<dbReference type="Gene3D" id="2.40.10.180">
    <property type="entry name" value="Phage tail proteins"/>
    <property type="match status" value="1"/>
</dbReference>
<reference evidence="1" key="1">
    <citation type="submission" date="2019-02" db="EMBL/GenBank/DDBJ databases">
        <authorList>
            <person name="Gruber-Vodicka R. H."/>
            <person name="Seah K. B. B."/>
        </authorList>
    </citation>
    <scope>NUCLEOTIDE SEQUENCE</scope>
    <source>
        <strain evidence="1">BECK_BY7</strain>
    </source>
</reference>
<dbReference type="AlphaFoldDB" id="A0A450W790"/>
<dbReference type="InterPro" id="IPR053734">
    <property type="entry name" value="Phage_Head-Tail_Connect_sf"/>
</dbReference>
<evidence type="ECO:0000313" key="1">
    <source>
        <dbReference type="EMBL" id="VFK12781.1"/>
    </source>
</evidence>
<name>A0A450W790_9GAMM</name>
<dbReference type="GO" id="GO:0019068">
    <property type="term" value="P:virion assembly"/>
    <property type="evidence" value="ECO:0007669"/>
    <property type="project" value="InterPro"/>
</dbReference>
<organism evidence="1">
    <name type="scientific">Candidatus Kentrum sp. LFY</name>
    <dbReference type="NCBI Taxonomy" id="2126342"/>
    <lineage>
        <taxon>Bacteria</taxon>
        <taxon>Pseudomonadati</taxon>
        <taxon>Pseudomonadota</taxon>
        <taxon>Gammaproteobacteria</taxon>
        <taxon>Candidatus Kentrum</taxon>
    </lineage>
</organism>
<protein>
    <submittedName>
        <fullName evidence="1">Phage Head-Tail Attachment</fullName>
    </submittedName>
</protein>
<accession>A0A450W790</accession>
<dbReference type="Pfam" id="PF05354">
    <property type="entry name" value="Phage_attach"/>
    <property type="match status" value="1"/>
</dbReference>
<dbReference type="SUPFAM" id="SSF69279">
    <property type="entry name" value="Phage tail proteins"/>
    <property type="match status" value="1"/>
</dbReference>
<proteinExistence type="predicted"/>
<dbReference type="InterPro" id="IPR008018">
    <property type="entry name" value="Phage_tail_attach_FII"/>
</dbReference>
<sequence length="122" mass="12690">MPDFRAAVLKASQDAVKALGQPVTLEDGSEITGIFSNPTGLNQLSRGGGISGKTPINVPTSDPTLIILAQDAEGLTRGEGVTVNSKSSNIVEMLPDGNGKVKLILTESQPVESGDGEESDWR</sequence>
<gene>
    <name evidence="1" type="ORF">BECKLFY1418C_GA0070996_100184</name>
</gene>
<dbReference type="EMBL" id="CAADFN010000001">
    <property type="protein sequence ID" value="VFK12781.1"/>
    <property type="molecule type" value="Genomic_DNA"/>
</dbReference>